<evidence type="ECO:0000313" key="3">
    <source>
        <dbReference type="Proteomes" id="UP001361239"/>
    </source>
</evidence>
<dbReference type="InterPro" id="IPR029021">
    <property type="entry name" value="Prot-tyrosine_phosphatase-like"/>
</dbReference>
<gene>
    <name evidence="2" type="ORF">WG901_17545</name>
</gene>
<dbReference type="Proteomes" id="UP001361239">
    <property type="component" value="Unassembled WGS sequence"/>
</dbReference>
<dbReference type="GO" id="GO:0004725">
    <property type="term" value="F:protein tyrosine phosphatase activity"/>
    <property type="evidence" value="ECO:0007669"/>
    <property type="project" value="UniProtKB-EC"/>
</dbReference>
<proteinExistence type="predicted"/>
<name>A0ABU8RZF1_9SPHN</name>
<evidence type="ECO:0000256" key="1">
    <source>
        <dbReference type="SAM" id="SignalP"/>
    </source>
</evidence>
<evidence type="ECO:0000313" key="2">
    <source>
        <dbReference type="EMBL" id="MEJ5978461.1"/>
    </source>
</evidence>
<keyword evidence="3" id="KW-1185">Reference proteome</keyword>
<dbReference type="Gene3D" id="3.90.190.10">
    <property type="entry name" value="Protein tyrosine phosphatase superfamily"/>
    <property type="match status" value="1"/>
</dbReference>
<dbReference type="Pfam" id="PF13350">
    <property type="entry name" value="Y_phosphatase3"/>
    <property type="match status" value="1"/>
</dbReference>
<feature type="chain" id="PRO_5046473720" evidence="1">
    <location>
        <begin position="20"/>
        <end position="295"/>
    </location>
</feature>
<sequence>MLRTALALSLLALTAPAFAETAAPVAAHAHDHAQVTAQAPATTYDSRFVLLEGTRNFRDLGGLHTADGKTVKSGLFFRSGPLGSLSDKGKADFAKLHVSRIVDLRTTMERKSDAYSQQAAFGDVYWTRDYAMSMGNMASVFADPSKLNAESVRQMMTGAYRTMPKEQAPAYRELFASLVAGTGPVVVNCTAGKDRTGIATALVLTALGVPYETVRQDFLLSNGAPGMNTLTASISPMLARLPADVIAPLTGVDGVYLDAAFDQLRKDYGSIEGFLDRELQVGPEQIGRLRARLLR</sequence>
<accession>A0ABU8RZF1</accession>
<dbReference type="EMBL" id="JBBHJZ010000003">
    <property type="protein sequence ID" value="MEJ5978461.1"/>
    <property type="molecule type" value="Genomic_DNA"/>
</dbReference>
<dbReference type="InterPro" id="IPR026893">
    <property type="entry name" value="Tyr/Ser_Pase_IphP-type"/>
</dbReference>
<dbReference type="RefSeq" id="WP_339588380.1">
    <property type="nucleotide sequence ID" value="NZ_JBBHJZ010000003.1"/>
</dbReference>
<protein>
    <submittedName>
        <fullName evidence="2">Tyrosine-protein phosphatase</fullName>
        <ecNumber evidence="2">3.1.3.48</ecNumber>
    </submittedName>
</protein>
<feature type="signal peptide" evidence="1">
    <location>
        <begin position="1"/>
        <end position="19"/>
    </location>
</feature>
<dbReference type="EC" id="3.1.3.48" evidence="2"/>
<keyword evidence="1" id="KW-0732">Signal</keyword>
<reference evidence="2 3" key="1">
    <citation type="submission" date="2024-03" db="EMBL/GenBank/DDBJ databases">
        <authorList>
            <person name="Jo J.-H."/>
        </authorList>
    </citation>
    <scope>NUCLEOTIDE SEQUENCE [LARGE SCALE GENOMIC DNA]</scope>
    <source>
        <strain evidence="2 3">PS1R-30</strain>
    </source>
</reference>
<comment type="caution">
    <text evidence="2">The sequence shown here is derived from an EMBL/GenBank/DDBJ whole genome shotgun (WGS) entry which is preliminary data.</text>
</comment>
<dbReference type="SUPFAM" id="SSF52799">
    <property type="entry name" value="(Phosphotyrosine protein) phosphatases II"/>
    <property type="match status" value="1"/>
</dbReference>
<organism evidence="2 3">
    <name type="scientific">Novosphingobium anseongense</name>
    <dbReference type="NCBI Taxonomy" id="3133436"/>
    <lineage>
        <taxon>Bacteria</taxon>
        <taxon>Pseudomonadati</taxon>
        <taxon>Pseudomonadota</taxon>
        <taxon>Alphaproteobacteria</taxon>
        <taxon>Sphingomonadales</taxon>
        <taxon>Sphingomonadaceae</taxon>
        <taxon>Novosphingobium</taxon>
    </lineage>
</organism>
<keyword evidence="2" id="KW-0378">Hydrolase</keyword>